<evidence type="ECO:0000313" key="2">
    <source>
        <dbReference type="Proteomes" id="UP000245820"/>
    </source>
</evidence>
<dbReference type="EMBL" id="CP029343">
    <property type="protein sequence ID" value="AWL04227.1"/>
    <property type="molecule type" value="Genomic_DNA"/>
</dbReference>
<gene>
    <name evidence="1" type="ORF">DIR46_07125</name>
</gene>
<evidence type="ECO:0000313" key="1">
    <source>
        <dbReference type="EMBL" id="AWL04227.1"/>
    </source>
</evidence>
<dbReference type="AlphaFoldDB" id="A0A2S2DFW6"/>
<protein>
    <submittedName>
        <fullName evidence="1">Uncharacterized protein</fullName>
    </submittedName>
</protein>
<reference evidence="1 2" key="1">
    <citation type="submission" date="2018-05" db="EMBL/GenBank/DDBJ databases">
        <title>Complete genome sequence of Massilia oculi sp. nov. CCUG 43427T (=DSM 26321T), the type strain of M. oculi, and comparison with genome sequences of other Massilia strains.</title>
        <authorList>
            <person name="Zhu B."/>
        </authorList>
    </citation>
    <scope>NUCLEOTIDE SEQUENCE [LARGE SCALE GENOMIC DNA]</scope>
    <source>
        <strain evidence="1 2">CCUG 43427</strain>
    </source>
</reference>
<dbReference type="Proteomes" id="UP000245820">
    <property type="component" value="Chromosome"/>
</dbReference>
<dbReference type="KEGG" id="mtim:DIR46_07125"/>
<sequence length="144" mass="15924">MAKAHKIVLGKRPESFEKEITFQMLDGSTGCMKVEYLYRTRKEYAEFADALQAAVTARAEKESARYKAAADAGEPLPDFRQADLVAHQVSVNVDSIMKSVKGWNLDIPFDREAVEQLVDELPAAVAAIISSYREAITEGRLGNS</sequence>
<dbReference type="RefSeq" id="WP_109344613.1">
    <property type="nucleotide sequence ID" value="NZ_CP029343.1"/>
</dbReference>
<dbReference type="Pfam" id="PF08748">
    <property type="entry name" value="Phage_TAC_4"/>
    <property type="match status" value="1"/>
</dbReference>
<accession>A0A2S2DFW6</accession>
<dbReference type="OrthoDB" id="8819903at2"/>
<dbReference type="InterPro" id="IPR014859">
    <property type="entry name" value="Phage_TAC_4"/>
</dbReference>
<name>A0A2S2DFW6_9BURK</name>
<keyword evidence="2" id="KW-1185">Reference proteome</keyword>
<proteinExistence type="predicted"/>
<organism evidence="1 2">
    <name type="scientific">Massilia oculi</name>
    <dbReference type="NCBI Taxonomy" id="945844"/>
    <lineage>
        <taxon>Bacteria</taxon>
        <taxon>Pseudomonadati</taxon>
        <taxon>Pseudomonadota</taxon>
        <taxon>Betaproteobacteria</taxon>
        <taxon>Burkholderiales</taxon>
        <taxon>Oxalobacteraceae</taxon>
        <taxon>Telluria group</taxon>
        <taxon>Massilia</taxon>
    </lineage>
</organism>